<keyword evidence="2" id="KW-0732">Signal</keyword>
<dbReference type="Proteomes" id="UP000629619">
    <property type="component" value="Unassembled WGS sequence"/>
</dbReference>
<dbReference type="InterPro" id="IPR029058">
    <property type="entry name" value="AB_hydrolase_fold"/>
</dbReference>
<keyword evidence="7" id="KW-1185">Reference proteome</keyword>
<dbReference type="Pfam" id="PF08386">
    <property type="entry name" value="Abhydrolase_4"/>
    <property type="match status" value="1"/>
</dbReference>
<dbReference type="InterPro" id="IPR013595">
    <property type="entry name" value="Pept_S33_TAP-like_C"/>
</dbReference>
<dbReference type="PANTHER" id="PTHR43248:SF29">
    <property type="entry name" value="TRIPEPTIDYL AMINOPEPTIDASE"/>
    <property type="match status" value="1"/>
</dbReference>
<dbReference type="Gene3D" id="3.40.50.1820">
    <property type="entry name" value="alpha/beta hydrolase"/>
    <property type="match status" value="1"/>
</dbReference>
<dbReference type="EMBL" id="BOMW01000095">
    <property type="protein sequence ID" value="GIF09662.1"/>
    <property type="molecule type" value="Genomic_DNA"/>
</dbReference>
<feature type="domain" description="Peptidase S33 tripeptidyl aminopeptidase-like C-terminal" evidence="5">
    <location>
        <begin position="362"/>
        <end position="453"/>
    </location>
</feature>
<dbReference type="InterPro" id="IPR051601">
    <property type="entry name" value="Serine_prot/Carboxylest_S33"/>
</dbReference>
<proteinExistence type="inferred from homology"/>
<dbReference type="InterPro" id="IPR000073">
    <property type="entry name" value="AB_hydrolase_1"/>
</dbReference>
<evidence type="ECO:0000256" key="3">
    <source>
        <dbReference type="ARBA" id="ARBA00022801"/>
    </source>
</evidence>
<organism evidence="6 7">
    <name type="scientific">Actinoplanes siamensis</name>
    <dbReference type="NCBI Taxonomy" id="1223317"/>
    <lineage>
        <taxon>Bacteria</taxon>
        <taxon>Bacillati</taxon>
        <taxon>Actinomycetota</taxon>
        <taxon>Actinomycetes</taxon>
        <taxon>Micromonosporales</taxon>
        <taxon>Micromonosporaceae</taxon>
        <taxon>Actinoplanes</taxon>
    </lineage>
</organism>
<evidence type="ECO:0000313" key="7">
    <source>
        <dbReference type="Proteomes" id="UP000629619"/>
    </source>
</evidence>
<reference evidence="6" key="1">
    <citation type="submission" date="2021-01" db="EMBL/GenBank/DDBJ databases">
        <title>Whole genome shotgun sequence of Actinoplanes siamensis NBRC 109076.</title>
        <authorList>
            <person name="Komaki H."/>
            <person name="Tamura T."/>
        </authorList>
    </citation>
    <scope>NUCLEOTIDE SEQUENCE</scope>
    <source>
        <strain evidence="6">NBRC 109076</strain>
    </source>
</reference>
<accession>A0A919NF38</accession>
<comment type="similarity">
    <text evidence="1">Belongs to the peptidase S33 family.</text>
</comment>
<gene>
    <name evidence="6" type="ORF">Asi03nite_72000</name>
</gene>
<name>A0A919NF38_9ACTN</name>
<protein>
    <submittedName>
        <fullName evidence="6">Peptidase</fullName>
    </submittedName>
</protein>
<dbReference type="Pfam" id="PF00561">
    <property type="entry name" value="Abhydrolase_1"/>
    <property type="match status" value="1"/>
</dbReference>
<comment type="caution">
    <text evidence="6">The sequence shown here is derived from an EMBL/GenBank/DDBJ whole genome shotgun (WGS) entry which is preliminary data.</text>
</comment>
<dbReference type="PANTHER" id="PTHR43248">
    <property type="entry name" value="2-SUCCINYL-6-HYDROXY-2,4-CYCLOHEXADIENE-1-CARBOXYLATE SYNTHASE"/>
    <property type="match status" value="1"/>
</dbReference>
<evidence type="ECO:0000256" key="2">
    <source>
        <dbReference type="ARBA" id="ARBA00022729"/>
    </source>
</evidence>
<dbReference type="AlphaFoldDB" id="A0A919NF38"/>
<keyword evidence="3" id="KW-0378">Hydrolase</keyword>
<sequence length="457" mass="49925">MHPVVALFSALGLAVTPAGPHKSPGLDWGECDGKPDGVVCATLTLPVDWARPHGPTFEMSVAKRFAGKTERRVGTLVFLPGGPGDSGMDRPIEGDRFSQEQLDRFDIVSFDPRTVARTAAPTCAPQPDRPPVVLRDQADFDAAVAANRDYWRQCRATSPVFDHADSATIARDIDALRQALGEPRLALHGSSYGTLLGQMYAEQFPGRVRAMVLESVFDHDLPLTEFVRTEAAALQDSFDEFVAWCGRVTETECVLHGTDIRATWRSILQRADGGTYRPLTSFEIASTPLGLLQTPRWPQFAGLIRQLDRNEPPPPPVLDVASGIFCGDFPAAVRDFRSYRRILKVAADAAPDVRYGAGMLAVSTCLGWPRPVANPPHRLAVRTDVPVLLINARHDPRTAYQWARHVAAELGRHGRLVTYEGWGHGSYLRTPCTIATVDRYLIDLAVPPPGASCPAAE</sequence>
<evidence type="ECO:0000259" key="5">
    <source>
        <dbReference type="Pfam" id="PF08386"/>
    </source>
</evidence>
<evidence type="ECO:0000256" key="1">
    <source>
        <dbReference type="ARBA" id="ARBA00010088"/>
    </source>
</evidence>
<dbReference type="SUPFAM" id="SSF53474">
    <property type="entry name" value="alpha/beta-Hydrolases"/>
    <property type="match status" value="1"/>
</dbReference>
<dbReference type="GO" id="GO:0016787">
    <property type="term" value="F:hydrolase activity"/>
    <property type="evidence" value="ECO:0007669"/>
    <property type="project" value="UniProtKB-KW"/>
</dbReference>
<evidence type="ECO:0000259" key="4">
    <source>
        <dbReference type="Pfam" id="PF00561"/>
    </source>
</evidence>
<feature type="domain" description="AB hydrolase-1" evidence="4">
    <location>
        <begin position="75"/>
        <end position="249"/>
    </location>
</feature>
<evidence type="ECO:0000313" key="6">
    <source>
        <dbReference type="EMBL" id="GIF09662.1"/>
    </source>
</evidence>